<dbReference type="InterPro" id="IPR003593">
    <property type="entry name" value="AAA+_ATPase"/>
</dbReference>
<feature type="domain" description="AAA+ ATPase" evidence="1">
    <location>
        <begin position="195"/>
        <end position="323"/>
    </location>
</feature>
<comment type="caution">
    <text evidence="2">The sequence shown here is derived from an EMBL/GenBank/DDBJ whole genome shotgun (WGS) entry which is preliminary data.</text>
</comment>
<dbReference type="SUPFAM" id="SSF52980">
    <property type="entry name" value="Restriction endonuclease-like"/>
    <property type="match status" value="1"/>
</dbReference>
<keyword evidence="2" id="KW-0540">Nuclease</keyword>
<dbReference type="Pfam" id="PF04471">
    <property type="entry name" value="Mrr_cat"/>
    <property type="match status" value="1"/>
</dbReference>
<keyword evidence="3" id="KW-1185">Reference proteome</keyword>
<dbReference type="EMBL" id="JABMKX010000014">
    <property type="protein sequence ID" value="NQX48336.1"/>
    <property type="molecule type" value="Genomic_DNA"/>
</dbReference>
<gene>
    <name evidence="2" type="ORF">HQN87_23690</name>
</gene>
<sequence length="1173" mass="138479">MPNYDFHNCLSPREFEELARDILEIKEKVIFKISSRGKDGGIDLIHREDKTKIIVQVKCYQNNYKQLRSVLKYQEKQKAKFLSPSRYILVVSLELSNEQRSEIISLFEGFIKTEDDIIDRNDLNQLLGKEQYHKVEQNHYKLWISSTGVLISIIEGIVHRASLVNSKFELDQIKETVKVFVQNPSFGRSLRLLEKFRYILISGEPGVGKTTLARCLAAYYLQHMGYGDFIYADTVRNALEMFKEKEKQVFFFDDFWGSVFKDEKLPHNEEKHMVKFIELVSRSKNKILILTSREYVLQQGLAEYHDEQLNRTFDIGKCMLQMEDYSEVIKAKIIFNHLYFSQLEWDYVEIIANHYEPIIKHSNYSPRIINDFLNHGMNLIEDNSPSEFYNAFKQYLDEPLSFWKSIFMHQTRGAQLAALILFLSSQPMRLCDLKHSYYTCLNFMNESNTSIRNLEFESIIAQLEKTMIKTYLSNGTAIILVEFQNPSVKDFLYLYLSDSLELFGQILIQGCPFLNQLLFMFKTTVSGRSIEDSSGDDIFIQKKINLTPTLEIMLTDKIITDFDILNYSYFDNDIFENKSSVYTKPDDCIVRKLNDIMFNFDVEKNSRMKEFVKSKIQYLCERLHDEDYPFSYGDMIEFPDLINRVLLLNIDLDEEIILEDYHRCSRFAEHWLTFTEFAGIFPKAYANFKKKNYKEIKAKIKYLLLDDIEFFASDMQYERIDFLIDIIYPRILDTFKLRDSKSFWKVFRFTMGYDNETKKNNQYEAERNMRIIERRESEEKIKEIINEEKRALLGSKAEALEDQEIIDFIIKNAQTASEAEEIVSLYEDEEPWFIYPFYGSWNRLSLLLEFYHDQKQIPATSLLFFEMLAAFLIKDSDSTNHVNNLREMFSEFALDMLRKGQTIFSAETLEKHKVFQTAFENNQVDLLEILSFPFIIQKGKWYMFQTVVFQAYLSLKVFLTHNTSKHSTSYKEFLDLQNDFWDFKHDVWLLCSEMDIVRFNEFFLVSAFQEYLNIIDSSNPKTVTSSTFKYLGLTLNFNIPSDTAFPENSGSSCKSLEASIFEFIGHDLLDIEFLMDSSSEEEVKEESLMDLSQFILKYGSKSYGENEFKIDLAEHNANHELLEIFNSLGVCDFLWNTYHQVQVMVKQAIEADYNYRLDSYKQAPQVRRFFSEE</sequence>
<dbReference type="InterPro" id="IPR049050">
    <property type="entry name" value="nSTAND3"/>
</dbReference>
<dbReference type="RefSeq" id="WP_173138332.1">
    <property type="nucleotide sequence ID" value="NZ_CP073365.1"/>
</dbReference>
<dbReference type="InterPro" id="IPR011335">
    <property type="entry name" value="Restrct_endonuc-II-like"/>
</dbReference>
<protein>
    <submittedName>
        <fullName evidence="2">Restriction endonuclease</fullName>
    </submittedName>
</protein>
<reference evidence="2 3" key="1">
    <citation type="submission" date="2020-05" db="EMBL/GenBank/DDBJ databases">
        <title>Paenibacillus glebae, sp. nov., Paenibacillus humi sp. nov., Paenibacillus pedi sp. nov., Paenibacillus terrestris sp. nov. and Paenibacillus terricola sp. nov., isolated from a forest top soil sample.</title>
        <authorList>
            <person name="Qi S."/>
            <person name="Carlier A."/>
            <person name="Cnockaert M."/>
            <person name="Vandamme P."/>
        </authorList>
    </citation>
    <scope>NUCLEOTIDE SEQUENCE [LARGE SCALE GENOMIC DNA]</scope>
    <source>
        <strain evidence="2 3">LMG 29502</strain>
    </source>
</reference>
<keyword evidence="2" id="KW-0255">Endonuclease</keyword>
<accession>A0ABX2DY57</accession>
<proteinExistence type="predicted"/>
<dbReference type="InterPro" id="IPR007560">
    <property type="entry name" value="Restrct_endonuc_IV_Mrr"/>
</dbReference>
<dbReference type="SMART" id="SM00382">
    <property type="entry name" value="AAA"/>
    <property type="match status" value="1"/>
</dbReference>
<dbReference type="InterPro" id="IPR027417">
    <property type="entry name" value="P-loop_NTPase"/>
</dbReference>
<dbReference type="Proteomes" id="UP000711047">
    <property type="component" value="Unassembled WGS sequence"/>
</dbReference>
<dbReference type="Gene3D" id="3.40.50.300">
    <property type="entry name" value="P-loop containing nucleotide triphosphate hydrolases"/>
    <property type="match status" value="1"/>
</dbReference>
<dbReference type="Pfam" id="PF20720">
    <property type="entry name" value="nSTAND3"/>
    <property type="match status" value="1"/>
</dbReference>
<dbReference type="GO" id="GO:0004519">
    <property type="term" value="F:endonuclease activity"/>
    <property type="evidence" value="ECO:0007669"/>
    <property type="project" value="UniProtKB-KW"/>
</dbReference>
<keyword evidence="2" id="KW-0378">Hydrolase</keyword>
<evidence type="ECO:0000259" key="1">
    <source>
        <dbReference type="SMART" id="SM00382"/>
    </source>
</evidence>
<organism evidence="2 3">
    <name type="scientific">Paenibacillus tritici</name>
    <dbReference type="NCBI Taxonomy" id="1873425"/>
    <lineage>
        <taxon>Bacteria</taxon>
        <taxon>Bacillati</taxon>
        <taxon>Bacillota</taxon>
        <taxon>Bacilli</taxon>
        <taxon>Bacillales</taxon>
        <taxon>Paenibacillaceae</taxon>
        <taxon>Paenibacillus</taxon>
    </lineage>
</organism>
<dbReference type="Gene3D" id="3.40.1350.10">
    <property type="match status" value="1"/>
</dbReference>
<evidence type="ECO:0000313" key="3">
    <source>
        <dbReference type="Proteomes" id="UP000711047"/>
    </source>
</evidence>
<name>A0ABX2DY57_9BACL</name>
<dbReference type="InterPro" id="IPR011856">
    <property type="entry name" value="tRNA_endonuc-like_dom_sf"/>
</dbReference>
<evidence type="ECO:0000313" key="2">
    <source>
        <dbReference type="EMBL" id="NQX48336.1"/>
    </source>
</evidence>
<dbReference type="SUPFAM" id="SSF52540">
    <property type="entry name" value="P-loop containing nucleoside triphosphate hydrolases"/>
    <property type="match status" value="1"/>
</dbReference>
<dbReference type="CDD" id="cd00009">
    <property type="entry name" value="AAA"/>
    <property type="match status" value="1"/>
</dbReference>